<keyword evidence="1 3" id="KW-0378">Hydrolase</keyword>
<protein>
    <submittedName>
        <fullName evidence="3">Alpha/Beta hydrolase protein</fullName>
    </submittedName>
</protein>
<dbReference type="Pfam" id="PF07859">
    <property type="entry name" value="Abhydrolase_3"/>
    <property type="match status" value="1"/>
</dbReference>
<feature type="domain" description="Alpha/beta hydrolase fold-3" evidence="2">
    <location>
        <begin position="127"/>
        <end position="367"/>
    </location>
</feature>
<dbReference type="GO" id="GO:0016787">
    <property type="term" value="F:hydrolase activity"/>
    <property type="evidence" value="ECO:0007669"/>
    <property type="project" value="UniProtKB-KW"/>
</dbReference>
<evidence type="ECO:0000259" key="2">
    <source>
        <dbReference type="Pfam" id="PF07859"/>
    </source>
</evidence>
<accession>A0ABR4I3M1</accession>
<proteinExistence type="predicted"/>
<keyword evidence="4" id="KW-1185">Reference proteome</keyword>
<evidence type="ECO:0000313" key="4">
    <source>
        <dbReference type="Proteomes" id="UP001610335"/>
    </source>
</evidence>
<dbReference type="PANTHER" id="PTHR48081:SF8">
    <property type="entry name" value="ALPHA_BETA HYDROLASE FOLD-3 DOMAIN-CONTAINING PROTEIN-RELATED"/>
    <property type="match status" value="1"/>
</dbReference>
<dbReference type="Gene3D" id="3.40.50.1820">
    <property type="entry name" value="alpha/beta hydrolase"/>
    <property type="match status" value="1"/>
</dbReference>
<sequence>MSSIDDQKELVIRLCQKYRKLPWLPIAQLQKATSLDVPARGGVWISKAGFPAPTSPAIRDALYTVINRLKKDYHRATPAEETPVVDVGVEFIGPRSQLPADAPEPNIGTEEAKLHALLQECDGDLTILYAHGGGLYFSSPAQYRASSARLAKLTGARVASIRYRLAPAHTFPAPILDILLAYASLLYPPPGAPYPAVPANKIVLAGNSAGANLALGLVKVLLELQKLPASDATFDFHGHSITLPVPAGVAVVSGWCDQCDSLPSWHSKGETDILSVLQPACLPGHPTDSIWPATPPREVPYCKAATLDHELVSPATVEDWTGAPPMWFACGCEERGIDGNRVVASQAAKAGVTVVWNEYEGMPHEFMIFLSALPQSKHLLQLWAAACRAFMEGKTGGEVRESVAVRWLMPDCKRVDLDSPVELAPLSFEEVRRKMKEYNETRPVWIGRLHDEHKL</sequence>
<dbReference type="InterPro" id="IPR013094">
    <property type="entry name" value="AB_hydrolase_3"/>
</dbReference>
<dbReference type="Proteomes" id="UP001610335">
    <property type="component" value="Unassembled WGS sequence"/>
</dbReference>
<dbReference type="InterPro" id="IPR029058">
    <property type="entry name" value="AB_hydrolase_fold"/>
</dbReference>
<evidence type="ECO:0000313" key="3">
    <source>
        <dbReference type="EMBL" id="KAL2822227.1"/>
    </source>
</evidence>
<organism evidence="3 4">
    <name type="scientific">Aspergillus cavernicola</name>
    <dbReference type="NCBI Taxonomy" id="176166"/>
    <lineage>
        <taxon>Eukaryota</taxon>
        <taxon>Fungi</taxon>
        <taxon>Dikarya</taxon>
        <taxon>Ascomycota</taxon>
        <taxon>Pezizomycotina</taxon>
        <taxon>Eurotiomycetes</taxon>
        <taxon>Eurotiomycetidae</taxon>
        <taxon>Eurotiales</taxon>
        <taxon>Aspergillaceae</taxon>
        <taxon>Aspergillus</taxon>
        <taxon>Aspergillus subgen. Nidulantes</taxon>
    </lineage>
</organism>
<dbReference type="EMBL" id="JBFXLS010000059">
    <property type="protein sequence ID" value="KAL2822227.1"/>
    <property type="molecule type" value="Genomic_DNA"/>
</dbReference>
<dbReference type="InterPro" id="IPR050300">
    <property type="entry name" value="GDXG_lipolytic_enzyme"/>
</dbReference>
<name>A0ABR4I3M1_9EURO</name>
<comment type="caution">
    <text evidence="3">The sequence shown here is derived from an EMBL/GenBank/DDBJ whole genome shotgun (WGS) entry which is preliminary data.</text>
</comment>
<dbReference type="PANTHER" id="PTHR48081">
    <property type="entry name" value="AB HYDROLASE SUPERFAMILY PROTEIN C4A8.06C"/>
    <property type="match status" value="1"/>
</dbReference>
<reference evidence="3 4" key="1">
    <citation type="submission" date="2024-07" db="EMBL/GenBank/DDBJ databases">
        <title>Section-level genome sequencing and comparative genomics of Aspergillus sections Usti and Cavernicolus.</title>
        <authorList>
            <consortium name="Lawrence Berkeley National Laboratory"/>
            <person name="Nybo J.L."/>
            <person name="Vesth T.C."/>
            <person name="Theobald S."/>
            <person name="Frisvad J.C."/>
            <person name="Larsen T.O."/>
            <person name="Kjaerboelling I."/>
            <person name="Rothschild-Mancinelli K."/>
            <person name="Lyhne E.K."/>
            <person name="Kogle M.E."/>
            <person name="Barry K."/>
            <person name="Clum A."/>
            <person name="Na H."/>
            <person name="Ledsgaard L."/>
            <person name="Lin J."/>
            <person name="Lipzen A."/>
            <person name="Kuo A."/>
            <person name="Riley R."/>
            <person name="Mondo S."/>
            <person name="LaButti K."/>
            <person name="Haridas S."/>
            <person name="Pangalinan J."/>
            <person name="Salamov A.A."/>
            <person name="Simmons B.A."/>
            <person name="Magnuson J.K."/>
            <person name="Chen J."/>
            <person name="Drula E."/>
            <person name="Henrissat B."/>
            <person name="Wiebenga A."/>
            <person name="Lubbers R.J."/>
            <person name="Gomes A.C."/>
            <person name="Makela M.R."/>
            <person name="Stajich J."/>
            <person name="Grigoriev I.V."/>
            <person name="Mortensen U.H."/>
            <person name="De vries R.P."/>
            <person name="Baker S.E."/>
            <person name="Andersen M.R."/>
        </authorList>
    </citation>
    <scope>NUCLEOTIDE SEQUENCE [LARGE SCALE GENOMIC DNA]</scope>
    <source>
        <strain evidence="3 4">CBS 600.67</strain>
    </source>
</reference>
<gene>
    <name evidence="3" type="ORF">BDW59DRAFT_180905</name>
</gene>
<dbReference type="SUPFAM" id="SSF53474">
    <property type="entry name" value="alpha/beta-Hydrolases"/>
    <property type="match status" value="1"/>
</dbReference>
<evidence type="ECO:0000256" key="1">
    <source>
        <dbReference type="ARBA" id="ARBA00022801"/>
    </source>
</evidence>